<gene>
    <name evidence="1" type="ORF">J2S04_001147</name>
</gene>
<name>A0ABT9LVC9_9BACL</name>
<organism evidence="1 2">
    <name type="scientific">Alicyclobacillus tolerans</name>
    <dbReference type="NCBI Taxonomy" id="90970"/>
    <lineage>
        <taxon>Bacteria</taxon>
        <taxon>Bacillati</taxon>
        <taxon>Bacillota</taxon>
        <taxon>Bacilli</taxon>
        <taxon>Bacillales</taxon>
        <taxon>Alicyclobacillaceae</taxon>
        <taxon>Alicyclobacillus</taxon>
    </lineage>
</organism>
<comment type="caution">
    <text evidence="1">The sequence shown here is derived from an EMBL/GenBank/DDBJ whole genome shotgun (WGS) entry which is preliminary data.</text>
</comment>
<keyword evidence="2" id="KW-1185">Reference proteome</keyword>
<sequence length="61" mass="7055">MRLPRKVEAVFFISMAALTSWIATDALHVQKDSAHETAKAQYIWREVKSSIEKELSSWFKS</sequence>
<dbReference type="EMBL" id="JAURUO010000005">
    <property type="protein sequence ID" value="MDP9728215.1"/>
    <property type="molecule type" value="Genomic_DNA"/>
</dbReference>
<proteinExistence type="predicted"/>
<protein>
    <submittedName>
        <fullName evidence="1">Uncharacterized protein</fullName>
    </submittedName>
</protein>
<evidence type="ECO:0000313" key="2">
    <source>
        <dbReference type="Proteomes" id="UP001229209"/>
    </source>
</evidence>
<dbReference type="RefSeq" id="WP_203114114.1">
    <property type="nucleotide sequence ID" value="NZ_JAURUO010000005.1"/>
</dbReference>
<dbReference type="Proteomes" id="UP001229209">
    <property type="component" value="Unassembled WGS sequence"/>
</dbReference>
<reference evidence="1 2" key="1">
    <citation type="submission" date="2023-07" db="EMBL/GenBank/DDBJ databases">
        <title>Genomic Encyclopedia of Type Strains, Phase IV (KMG-IV): sequencing the most valuable type-strain genomes for metagenomic binning, comparative biology and taxonomic classification.</title>
        <authorList>
            <person name="Goeker M."/>
        </authorList>
    </citation>
    <scope>NUCLEOTIDE SEQUENCE [LARGE SCALE GENOMIC DNA]</scope>
    <source>
        <strain evidence="1 2">DSM 25924</strain>
    </source>
</reference>
<evidence type="ECO:0000313" key="1">
    <source>
        <dbReference type="EMBL" id="MDP9728215.1"/>
    </source>
</evidence>
<accession>A0ABT9LVC9</accession>